<evidence type="ECO:0000256" key="6">
    <source>
        <dbReference type="ARBA" id="ARBA00023296"/>
    </source>
</evidence>
<accession>A0A514CYQ8</accession>
<name>A0A514CYQ8_9VIRU</name>
<sequence>MPKKLQNGFTPYLASHPELQELVLRDGFDMRALIWDGERGSVAVFEKERLVWSSGEKDLSNSPDFDSTPFYLRDRRHLRVQFSYTRYFRSRPYRAVIRVPSPVVIPLQQGRFRIRVPVAARGPSIVRIARRRVAGMIRRSPARRVPNSRANPVRPNEAQNRPFLEVTESSSGKPSFTYSVSQIVRSIPMYSRSWTGVRTPNYSRLKPSQLPVNPHSVTISTVETDGPLVYLQDWRGSFGGDLGFANEIAAFTKHFSVPALPEHLALARNNAIRSLITRTGTGIQANFAQNFAQMRQMYGLIAQNALTIASSMRQLKRGNIPSAISILFAGRPQRFPNGRRPSVQQSLANNWLQLQYGWKPLIQDIKGVLQSLPSLQLGNQGFLQRVTASGTAFSNSRTNFASFTPNMPTPGEHNVQTQTTVRMVLRYKVASAGVSFLAQTGFTNPLNLGWELLPFSFVVDWFVGIGPYLEARSAWDGLTFVDGSQTTFTRQIVASSISGQRFAEDSHYYFLVSGVYRRTDVKLDRVKLTTFPILSSPTLGSGLTSYNSASGDTYYTRAVNAIALLQQTFRL</sequence>
<evidence type="ECO:0000256" key="3">
    <source>
        <dbReference type="ARBA" id="ARBA00022804"/>
    </source>
</evidence>
<evidence type="ECO:0000256" key="2">
    <source>
        <dbReference type="ARBA" id="ARBA00022581"/>
    </source>
</evidence>
<organism evidence="8">
    <name type="scientific">Leviviridae sp</name>
    <dbReference type="NCBI Taxonomy" id="2027243"/>
    <lineage>
        <taxon>Viruses</taxon>
        <taxon>Riboviria</taxon>
        <taxon>Orthornavirae</taxon>
        <taxon>Lenarviricota</taxon>
        <taxon>Leviviricetes</taxon>
        <taxon>Norzivirales</taxon>
        <taxon>Fiersviridae</taxon>
    </lineage>
</organism>
<dbReference type="EMBL" id="MN032719">
    <property type="protein sequence ID" value="QDH86497.1"/>
    <property type="molecule type" value="Genomic_RNA"/>
</dbReference>
<evidence type="ECO:0008006" key="9">
    <source>
        <dbReference type="Google" id="ProtNLM"/>
    </source>
</evidence>
<keyword evidence="4" id="KW-0946">Virion</keyword>
<dbReference type="Pfam" id="PF03863">
    <property type="entry name" value="Phage_mat-A"/>
    <property type="match status" value="1"/>
</dbReference>
<reference evidence="8" key="1">
    <citation type="submission" date="2019-05" db="EMBL/GenBank/DDBJ databases">
        <title>Metatranscriptomic reconstruction reveals RNA viruses with the potential to shape carbon cycling in soil.</title>
        <authorList>
            <person name="Starr E.P."/>
            <person name="Nuccio E."/>
            <person name="Pett-Ridge J."/>
            <person name="Banfield J.F."/>
            <person name="Firestone M.K."/>
        </authorList>
    </citation>
    <scope>NUCLEOTIDE SEQUENCE</scope>
    <source>
        <strain evidence="8">H2_Rhizo_Litter_49_scaffold_1576</strain>
    </source>
</reference>
<comment type="similarity">
    <text evidence="7">Belongs to the Leviviricetes maturation protein family.</text>
</comment>
<gene>
    <name evidence="8" type="ORF">H2RhizoLitter491576_000003</name>
</gene>
<evidence type="ECO:0000256" key="1">
    <source>
        <dbReference type="ARBA" id="ARBA00004328"/>
    </source>
</evidence>
<comment type="subcellular location">
    <subcellularLocation>
        <location evidence="1">Virion</location>
    </subcellularLocation>
</comment>
<evidence type="ECO:0000256" key="4">
    <source>
        <dbReference type="ARBA" id="ARBA00022844"/>
    </source>
</evidence>
<keyword evidence="3" id="KW-1161">Viral attachment to host cell</keyword>
<dbReference type="GO" id="GO:0044423">
    <property type="term" value="C:virion component"/>
    <property type="evidence" value="ECO:0007669"/>
    <property type="project" value="UniProtKB-KW"/>
</dbReference>
<dbReference type="InterPro" id="IPR005563">
    <property type="entry name" value="A_protein"/>
</dbReference>
<evidence type="ECO:0000256" key="7">
    <source>
        <dbReference type="ARBA" id="ARBA00035110"/>
    </source>
</evidence>
<proteinExistence type="inferred from homology"/>
<keyword evidence="6" id="KW-1160">Virus entry into host cell</keyword>
<protein>
    <recommendedName>
        <fullName evidence="9">Maturation</fullName>
    </recommendedName>
</protein>
<evidence type="ECO:0000313" key="8">
    <source>
        <dbReference type="EMBL" id="QDH86497.1"/>
    </source>
</evidence>
<keyword evidence="2" id="KW-0945">Host-virus interaction</keyword>
<evidence type="ECO:0000256" key="5">
    <source>
        <dbReference type="ARBA" id="ARBA00023104"/>
    </source>
</evidence>
<keyword evidence="5" id="KW-1175">Viral attachment to host cell pilus</keyword>
<dbReference type="GO" id="GO:0039666">
    <property type="term" value="P:virion attachment to host cell pilus"/>
    <property type="evidence" value="ECO:0007669"/>
    <property type="project" value="UniProtKB-KW"/>
</dbReference>